<dbReference type="Proteomes" id="UP000281553">
    <property type="component" value="Unassembled WGS sequence"/>
</dbReference>
<reference evidence="2 3" key="1">
    <citation type="submission" date="2018-11" db="EMBL/GenBank/DDBJ databases">
        <authorList>
            <consortium name="Pathogen Informatics"/>
        </authorList>
    </citation>
    <scope>NUCLEOTIDE SEQUENCE [LARGE SCALE GENOMIC DNA]</scope>
</reference>
<evidence type="ECO:0000256" key="1">
    <source>
        <dbReference type="SAM" id="MobiDB-lite"/>
    </source>
</evidence>
<evidence type="ECO:0000313" key="3">
    <source>
        <dbReference type="Proteomes" id="UP000281553"/>
    </source>
</evidence>
<accession>A0A3P7PHW2</accession>
<gene>
    <name evidence="2" type="ORF">DILT_LOCUS19823</name>
</gene>
<proteinExistence type="predicted"/>
<organism evidence="2 3">
    <name type="scientific">Dibothriocephalus latus</name>
    <name type="common">Fish tapeworm</name>
    <name type="synonym">Diphyllobothrium latum</name>
    <dbReference type="NCBI Taxonomy" id="60516"/>
    <lineage>
        <taxon>Eukaryota</taxon>
        <taxon>Metazoa</taxon>
        <taxon>Spiralia</taxon>
        <taxon>Lophotrochozoa</taxon>
        <taxon>Platyhelminthes</taxon>
        <taxon>Cestoda</taxon>
        <taxon>Eucestoda</taxon>
        <taxon>Diphyllobothriidea</taxon>
        <taxon>Diphyllobothriidae</taxon>
        <taxon>Dibothriocephalus</taxon>
    </lineage>
</organism>
<keyword evidence="3" id="KW-1185">Reference proteome</keyword>
<protein>
    <submittedName>
        <fullName evidence="2">Uncharacterized protein</fullName>
    </submittedName>
</protein>
<name>A0A3P7PHW2_DIBLA</name>
<feature type="compositionally biased region" description="Basic and acidic residues" evidence="1">
    <location>
        <begin position="1"/>
        <end position="16"/>
    </location>
</feature>
<dbReference type="AlphaFoldDB" id="A0A3P7PHW2"/>
<dbReference type="EMBL" id="UYRU01122386">
    <property type="protein sequence ID" value="VDN49573.1"/>
    <property type="molecule type" value="Genomic_DNA"/>
</dbReference>
<sequence length="170" mass="18953">MSRGKLRDLDHARNKPIESPGSKTSKKAVVATTHVSNELTSTATSLTKYLLADIPGKCLKSFEGIIKWEIISKSEKDIEWIFGWMDKPGCGRCVSATIGKSDITICMECLRHQQTHIIHLPGCRECLRRTIDGSSDCKRCLAEVIYVTESVKCTVEAKVRKTMVLLNLDV</sequence>
<evidence type="ECO:0000313" key="2">
    <source>
        <dbReference type="EMBL" id="VDN49573.1"/>
    </source>
</evidence>
<feature type="region of interest" description="Disordered" evidence="1">
    <location>
        <begin position="1"/>
        <end position="26"/>
    </location>
</feature>